<feature type="transmembrane region" description="Helical" evidence="6">
    <location>
        <begin position="375"/>
        <end position="402"/>
    </location>
</feature>
<feature type="domain" description="MacB-like periplasmic core" evidence="8">
    <location>
        <begin position="435"/>
        <end position="635"/>
    </location>
</feature>
<dbReference type="STRING" id="1642818.AWE51_18570"/>
<dbReference type="AlphaFoldDB" id="A0A162WF02"/>
<dbReference type="OrthoDB" id="8740261at2"/>
<protein>
    <recommendedName>
        <fullName evidence="11">ABC transporter permease</fullName>
    </recommendedName>
</protein>
<accession>A0A162WF02</accession>
<evidence type="ECO:0000313" key="10">
    <source>
        <dbReference type="Proteomes" id="UP000076715"/>
    </source>
</evidence>
<feature type="transmembrane region" description="Helical" evidence="6">
    <location>
        <begin position="21"/>
        <end position="43"/>
    </location>
</feature>
<feature type="transmembrane region" description="Helical" evidence="6">
    <location>
        <begin position="736"/>
        <end position="755"/>
    </location>
</feature>
<keyword evidence="4 6" id="KW-1133">Transmembrane helix</keyword>
<keyword evidence="5 6" id="KW-0472">Membrane</keyword>
<feature type="domain" description="ABC3 transporter permease C-terminal" evidence="7">
    <location>
        <begin position="287"/>
        <end position="402"/>
    </location>
</feature>
<evidence type="ECO:0000256" key="3">
    <source>
        <dbReference type="ARBA" id="ARBA00022692"/>
    </source>
</evidence>
<feature type="domain" description="ABC3 transporter permease C-terminal" evidence="7">
    <location>
        <begin position="687"/>
        <end position="800"/>
    </location>
</feature>
<dbReference type="Proteomes" id="UP000076715">
    <property type="component" value="Unassembled WGS sequence"/>
</dbReference>
<keyword evidence="3 6" id="KW-0812">Transmembrane</keyword>
<keyword evidence="2" id="KW-1003">Cell membrane</keyword>
<evidence type="ECO:0000259" key="7">
    <source>
        <dbReference type="Pfam" id="PF02687"/>
    </source>
</evidence>
<dbReference type="InterPro" id="IPR025857">
    <property type="entry name" value="MacB_PCD"/>
</dbReference>
<evidence type="ECO:0008006" key="11">
    <source>
        <dbReference type="Google" id="ProtNLM"/>
    </source>
</evidence>
<keyword evidence="10" id="KW-1185">Reference proteome</keyword>
<sequence length="807" mass="90872">MYTLYFKIAVRYLLKHKLYSFINISGLAIGVASFILIMVYVNYERSYDQFKGSEHVYRVYMDYLEGDTFVAGDAQSYNLSGPTFKQEFPEVLDFVRFYQLDKVTFKIGEQTLEETRGSLADPSYFDIFNQSLIKGDTATALKEPNSIVLTQTVAQKLFGKENPIGKTISIFWGSPTLATVTGVMADVPENTHFKINYLLSFKTIKTWDEFDGQKELEWSRNNYFTYLKLDKNADIGLLQKKIIESDFEDDPDERHNIEPIQDIHLYSNKPYEAEANGSVTRVKFLMAIAFIILILSWLNYINLSTTKSLERAKEVGIRKVAGAHKRQLIGQSLLESVILNGLAILVAIVIAIIVLPLYNSFTGKALTFEVSSLTGILLIIGIILFGMILAGVYPAILLSSYSPSRALKGKVRTSASGLHIRKGLIITQFLATIVLLIGTIVVTKQINFMKDQPIGSDLNHIIAIHGEILSKTSDSILLNEFSALSAEMKKLPVVKYATTAQTYPGDGYENLSSFMGITYPDGTEEGNKVYYNYKVEADYFDIMDIEFLAGTTFQSNSRGKGTKRDMVINEKFTKEIGISNPLEAINKTVKFWGIDWTIIGVVKDYHHFGLKTPVQPMMMRQQPTRDNVLVKLDPNIIAISGYQSAITQLEKVWSEVFPESIFSYTFIDKKFQAQYDEDAKFSSAFRIFTALAIFIAALGLFGLTSYTCIQRKKEIGIRKVNGASIFKILKLLNIDFIKWVGIAFFIAVPVAWYTMNSWLSNFAIKTDLSWWIFALAGIMALGITLLTVSWQSFTAANSNPVDALRDE</sequence>
<dbReference type="InterPro" id="IPR003838">
    <property type="entry name" value="ABC3_permease_C"/>
</dbReference>
<feature type="domain" description="MacB-like periplasmic core" evidence="8">
    <location>
        <begin position="20"/>
        <end position="242"/>
    </location>
</feature>
<evidence type="ECO:0000256" key="4">
    <source>
        <dbReference type="ARBA" id="ARBA00022989"/>
    </source>
</evidence>
<dbReference type="GO" id="GO:0005886">
    <property type="term" value="C:plasma membrane"/>
    <property type="evidence" value="ECO:0007669"/>
    <property type="project" value="UniProtKB-SubCell"/>
</dbReference>
<proteinExistence type="predicted"/>
<dbReference type="GO" id="GO:0022857">
    <property type="term" value="F:transmembrane transporter activity"/>
    <property type="evidence" value="ECO:0007669"/>
    <property type="project" value="TreeGrafter"/>
</dbReference>
<evidence type="ECO:0000256" key="2">
    <source>
        <dbReference type="ARBA" id="ARBA00022475"/>
    </source>
</evidence>
<evidence type="ECO:0000256" key="5">
    <source>
        <dbReference type="ARBA" id="ARBA00023136"/>
    </source>
</evidence>
<dbReference type="Pfam" id="PF12704">
    <property type="entry name" value="MacB_PCD"/>
    <property type="match status" value="2"/>
</dbReference>
<dbReference type="PANTHER" id="PTHR30572:SF18">
    <property type="entry name" value="ABC-TYPE MACROLIDE FAMILY EXPORT SYSTEM PERMEASE COMPONENT 2"/>
    <property type="match status" value="1"/>
</dbReference>
<comment type="subcellular location">
    <subcellularLocation>
        <location evidence="1">Cell membrane</location>
        <topology evidence="1">Multi-pass membrane protein</topology>
    </subcellularLocation>
</comment>
<feature type="transmembrane region" description="Helical" evidence="6">
    <location>
        <begin position="770"/>
        <end position="790"/>
    </location>
</feature>
<organism evidence="9 10">
    <name type="scientific">Aquimarina aggregata</name>
    <dbReference type="NCBI Taxonomy" id="1642818"/>
    <lineage>
        <taxon>Bacteria</taxon>
        <taxon>Pseudomonadati</taxon>
        <taxon>Bacteroidota</taxon>
        <taxon>Flavobacteriia</taxon>
        <taxon>Flavobacteriales</taxon>
        <taxon>Flavobacteriaceae</taxon>
        <taxon>Aquimarina</taxon>
    </lineage>
</organism>
<feature type="transmembrane region" description="Helical" evidence="6">
    <location>
        <begin position="284"/>
        <end position="303"/>
    </location>
</feature>
<feature type="transmembrane region" description="Helical" evidence="6">
    <location>
        <begin position="423"/>
        <end position="442"/>
    </location>
</feature>
<evidence type="ECO:0000259" key="8">
    <source>
        <dbReference type="Pfam" id="PF12704"/>
    </source>
</evidence>
<name>A0A162WF02_9FLAO</name>
<evidence type="ECO:0000256" key="6">
    <source>
        <dbReference type="SAM" id="Phobius"/>
    </source>
</evidence>
<reference evidence="9 10" key="1">
    <citation type="submission" date="2016-01" db="EMBL/GenBank/DDBJ databases">
        <title>The draft genome sequence of Aquimarina sp. RZW4-3-2.</title>
        <authorList>
            <person name="Wang Y."/>
        </authorList>
    </citation>
    <scope>NUCLEOTIDE SEQUENCE [LARGE SCALE GENOMIC DNA]</scope>
    <source>
        <strain evidence="9 10">RZW4-3-2</strain>
    </source>
</reference>
<gene>
    <name evidence="9" type="ORF">AWE51_18570</name>
</gene>
<dbReference type="PANTHER" id="PTHR30572">
    <property type="entry name" value="MEMBRANE COMPONENT OF TRANSPORTER-RELATED"/>
    <property type="match status" value="1"/>
</dbReference>
<evidence type="ECO:0000313" key="9">
    <source>
        <dbReference type="EMBL" id="KZS38051.1"/>
    </source>
</evidence>
<comment type="caution">
    <text evidence="9">The sequence shown here is derived from an EMBL/GenBank/DDBJ whole genome shotgun (WGS) entry which is preliminary data.</text>
</comment>
<evidence type="ECO:0000256" key="1">
    <source>
        <dbReference type="ARBA" id="ARBA00004651"/>
    </source>
</evidence>
<feature type="transmembrane region" description="Helical" evidence="6">
    <location>
        <begin position="687"/>
        <end position="709"/>
    </location>
</feature>
<dbReference type="Pfam" id="PF02687">
    <property type="entry name" value="FtsX"/>
    <property type="match status" value="2"/>
</dbReference>
<dbReference type="EMBL" id="LQRT01000060">
    <property type="protein sequence ID" value="KZS38051.1"/>
    <property type="molecule type" value="Genomic_DNA"/>
</dbReference>
<dbReference type="InterPro" id="IPR050250">
    <property type="entry name" value="Macrolide_Exporter_MacB"/>
</dbReference>
<dbReference type="RefSeq" id="WP_066319865.1">
    <property type="nucleotide sequence ID" value="NZ_LQRT01000060.1"/>
</dbReference>
<feature type="transmembrane region" description="Helical" evidence="6">
    <location>
        <begin position="333"/>
        <end position="355"/>
    </location>
</feature>